<gene>
    <name evidence="1" type="primary">npr3_1</name>
    <name evidence="1" type="ORF">DSO57_1029817</name>
</gene>
<accession>A0ACC2TCF1</accession>
<sequence>MSALLAILVVVDSSRGHHFVLQYPNTLSSPFSSSNSPDSNVPCKHANKRTEGTFNSSSRISRKESVDQAFGEASGIDAANSEFSMQNEDDGEGINSDEFKKQLFYDTVLGFDTSLIANIFSPKPALCNKRFQLGIQKLTFIGLPTLVPTSDGITQPSSSTLGGFPEGSGARSPDPYASNFSDVSSYSQITMFHVVFVLQTLPDSKGHQESHSFDDTLFENIVIPYTAALKREQARCDYIRSNAETIMSLTDLAKESGHSRDTLMRNILQTSTLAQEIAQIYNCLSMGTVAQLCINNYIHLALQIPPRFKHCTRRNGSLLVHPAQSDSLRDRIHSSDMSYTHRTAQSHHPQRQGSLSDPGSLLPSLRPYHSLLLLDTPEDLLRALPPDASPKLIRLIQILTPTQSLAELQIQLDCSLAYMFRLAAHLVFWQKARLIDVISVRNVYTLTPQRTLGYDELSDEFSVYFPQMNLCDILSFLSIPRPYSLIIPDKEQRTLYLEVIAFLLRRRVVVPLHTYIYFMVPQYIKRGYHSEDFERWLTQAAPAPSGGSSRLSIATPGGLEGMALDGIALVSSPAQMMEAEREWIKKVAHSQPKEVADLFQRLAKYFNGQYHVDEIVYYESITRRDLRAILSRFREELITVLHFRGIGESEHLLQ</sequence>
<reference evidence="1" key="1">
    <citation type="submission" date="2022-04" db="EMBL/GenBank/DDBJ databases">
        <title>Genome of the entomopathogenic fungus Entomophthora muscae.</title>
        <authorList>
            <person name="Elya C."/>
            <person name="Lovett B.R."/>
            <person name="Lee E."/>
            <person name="Macias A.M."/>
            <person name="Hajek A.E."/>
            <person name="De Bivort B.L."/>
            <person name="Kasson M.T."/>
            <person name="De Fine Licht H.H."/>
            <person name="Stajich J.E."/>
        </authorList>
    </citation>
    <scope>NUCLEOTIDE SEQUENCE</scope>
    <source>
        <strain evidence="1">Berkeley</strain>
    </source>
</reference>
<evidence type="ECO:0000313" key="1">
    <source>
        <dbReference type="EMBL" id="KAJ9072207.1"/>
    </source>
</evidence>
<proteinExistence type="predicted"/>
<dbReference type="EMBL" id="QTSX02003040">
    <property type="protein sequence ID" value="KAJ9072207.1"/>
    <property type="molecule type" value="Genomic_DNA"/>
</dbReference>
<evidence type="ECO:0000313" key="2">
    <source>
        <dbReference type="Proteomes" id="UP001165960"/>
    </source>
</evidence>
<organism evidence="1 2">
    <name type="scientific">Entomophthora muscae</name>
    <dbReference type="NCBI Taxonomy" id="34485"/>
    <lineage>
        <taxon>Eukaryota</taxon>
        <taxon>Fungi</taxon>
        <taxon>Fungi incertae sedis</taxon>
        <taxon>Zoopagomycota</taxon>
        <taxon>Entomophthoromycotina</taxon>
        <taxon>Entomophthoromycetes</taxon>
        <taxon>Entomophthorales</taxon>
        <taxon>Entomophthoraceae</taxon>
        <taxon>Entomophthora</taxon>
    </lineage>
</organism>
<comment type="caution">
    <text evidence="1">The sequence shown here is derived from an EMBL/GenBank/DDBJ whole genome shotgun (WGS) entry which is preliminary data.</text>
</comment>
<dbReference type="Proteomes" id="UP001165960">
    <property type="component" value="Unassembled WGS sequence"/>
</dbReference>
<name>A0ACC2TCF1_9FUNG</name>
<keyword evidence="2" id="KW-1185">Reference proteome</keyword>
<protein>
    <submittedName>
        <fullName evidence="1">Nitrogen permease regulator 3</fullName>
    </submittedName>
</protein>